<reference evidence="3 4" key="1">
    <citation type="submission" date="2020-08" db="EMBL/GenBank/DDBJ databases">
        <authorList>
            <person name="Koutsovoulos G."/>
            <person name="Danchin GJ E."/>
        </authorList>
    </citation>
    <scope>NUCLEOTIDE SEQUENCE [LARGE SCALE GENOMIC DNA]</scope>
</reference>
<comment type="caution">
    <text evidence="3">The sequence shown here is derived from an EMBL/GenBank/DDBJ whole genome shotgun (WGS) entry which is preliminary data.</text>
</comment>
<evidence type="ECO:0000313" key="3">
    <source>
        <dbReference type="EMBL" id="CAD2161458.1"/>
    </source>
</evidence>
<dbReference type="EMBL" id="CAJEWN010000086">
    <property type="protein sequence ID" value="CAD2161458.1"/>
    <property type="molecule type" value="Genomic_DNA"/>
</dbReference>
<name>A0A6V7UMA6_MELEN</name>
<keyword evidence="2" id="KW-0732">Signal</keyword>
<dbReference type="OrthoDB" id="442503at2759"/>
<proteinExistence type="predicted"/>
<sequence length="488" mass="55374">MFFIFQFFVILLIFSSTSSKRRTSSKNRQFEARPGMGGLVLEEAAEDKDKEVAKESVLKPVFSQGTIKNDTAEMKKLTYETLNDNTEMMQMKSFEEDMAMKILDSAVNITEDAEELYFDDKEMPRNLSALPEAEGKIVFWVDATFKAVDLNLNISNVPECITWQRFWKAKDNSSNIEKFRLLKIGNQTMGGRSINELVEYEVLEKGDRLLSLIPSSVADELFDNQNFEAIGILWQEICGEHERDFFYTSPEDAKAIGVDNDSIICEPFRKELHPDTPTLINLEKRMTKLIGWNYTFEGKNSENNTNNKNDSKKKIKTRQVVEKKEDKIVKTEEEMEEEIRNRTESATDGISRKPIELDISDESSPLLVFSSADVSNALGLKIATKLYSRHQRVGLALQGICSDYVPTAIEAFNASEFEGIEIEGPIGVNISALESAGVNLTELAEKLRNDTEVDDILSRTKDMDKQVGGSFILPVGFNLKFYKYFIES</sequence>
<organism evidence="3 4">
    <name type="scientific">Meloidogyne enterolobii</name>
    <name type="common">Root-knot nematode worm</name>
    <name type="synonym">Meloidogyne mayaguensis</name>
    <dbReference type="NCBI Taxonomy" id="390850"/>
    <lineage>
        <taxon>Eukaryota</taxon>
        <taxon>Metazoa</taxon>
        <taxon>Ecdysozoa</taxon>
        <taxon>Nematoda</taxon>
        <taxon>Chromadorea</taxon>
        <taxon>Rhabditida</taxon>
        <taxon>Tylenchina</taxon>
        <taxon>Tylenchomorpha</taxon>
        <taxon>Tylenchoidea</taxon>
        <taxon>Meloidogynidae</taxon>
        <taxon>Meloidogyninae</taxon>
        <taxon>Meloidogyne</taxon>
    </lineage>
</organism>
<feature type="coiled-coil region" evidence="1">
    <location>
        <begin position="314"/>
        <end position="341"/>
    </location>
</feature>
<dbReference type="AlphaFoldDB" id="A0A6V7UMA6"/>
<protein>
    <submittedName>
        <fullName evidence="3">Uncharacterized protein</fullName>
    </submittedName>
</protein>
<feature type="signal peptide" evidence="2">
    <location>
        <begin position="1"/>
        <end position="19"/>
    </location>
</feature>
<accession>A0A6V7UMA6</accession>
<feature type="chain" id="PRO_5027668209" evidence="2">
    <location>
        <begin position="20"/>
        <end position="488"/>
    </location>
</feature>
<evidence type="ECO:0000313" key="4">
    <source>
        <dbReference type="Proteomes" id="UP000580250"/>
    </source>
</evidence>
<dbReference type="Proteomes" id="UP000580250">
    <property type="component" value="Unassembled WGS sequence"/>
</dbReference>
<gene>
    <name evidence="3" type="ORF">MENT_LOCUS14854</name>
</gene>
<evidence type="ECO:0000256" key="2">
    <source>
        <dbReference type="SAM" id="SignalP"/>
    </source>
</evidence>
<evidence type="ECO:0000256" key="1">
    <source>
        <dbReference type="SAM" id="Coils"/>
    </source>
</evidence>
<keyword evidence="1" id="KW-0175">Coiled coil</keyword>